<organism evidence="4">
    <name type="scientific">Drosophila grimshawi</name>
    <name type="common">Hawaiian fruit fly</name>
    <name type="synonym">Idiomyia grimshawi</name>
    <dbReference type="NCBI Taxonomy" id="7222"/>
    <lineage>
        <taxon>Eukaryota</taxon>
        <taxon>Metazoa</taxon>
        <taxon>Ecdysozoa</taxon>
        <taxon>Arthropoda</taxon>
        <taxon>Hexapoda</taxon>
        <taxon>Insecta</taxon>
        <taxon>Pterygota</taxon>
        <taxon>Neoptera</taxon>
        <taxon>Endopterygota</taxon>
        <taxon>Diptera</taxon>
        <taxon>Brachycera</taxon>
        <taxon>Muscomorpha</taxon>
        <taxon>Ephydroidea</taxon>
        <taxon>Drosophilidae</taxon>
        <taxon>Drosophila</taxon>
        <taxon>Hawaiian Drosophila</taxon>
    </lineage>
</organism>
<evidence type="ECO:0000259" key="2">
    <source>
        <dbReference type="Pfam" id="PF13087"/>
    </source>
</evidence>
<dbReference type="InterPro" id="IPR027417">
    <property type="entry name" value="P-loop_NTPase"/>
</dbReference>
<evidence type="ECO:0000259" key="1">
    <source>
        <dbReference type="Pfam" id="PF13086"/>
    </source>
</evidence>
<protein>
    <submittedName>
        <fullName evidence="3">GH18666</fullName>
    </submittedName>
</protein>
<dbReference type="EMBL" id="CH916369">
    <property type="protein sequence ID" value="EDV92731.1"/>
    <property type="molecule type" value="Genomic_DNA"/>
</dbReference>
<dbReference type="InterPro" id="IPR045055">
    <property type="entry name" value="DNA2/NAM7-like"/>
</dbReference>
<name>B4JH40_DROGR</name>
<dbReference type="Gene3D" id="3.40.50.300">
    <property type="entry name" value="P-loop containing nucleotide triphosphate hydrolases"/>
    <property type="match status" value="2"/>
</dbReference>
<dbReference type="FunCoup" id="B4JH40">
    <property type="interactions" value="3"/>
</dbReference>
<dbReference type="SUPFAM" id="SSF52540">
    <property type="entry name" value="P-loop containing nucleoside triphosphate hydrolases"/>
    <property type="match status" value="1"/>
</dbReference>
<dbReference type="InterPro" id="IPR041677">
    <property type="entry name" value="DNA2/NAM7_AAA_11"/>
</dbReference>
<dbReference type="CDD" id="cd17936">
    <property type="entry name" value="EEXXEc_NFX1"/>
    <property type="match status" value="1"/>
</dbReference>
<dbReference type="InterPro" id="IPR041679">
    <property type="entry name" value="DNA2/NAM7-like_C"/>
</dbReference>
<dbReference type="CDD" id="cd18808">
    <property type="entry name" value="SF1_C_Upf1"/>
    <property type="match status" value="1"/>
</dbReference>
<gene>
    <name evidence="3" type="primary">Dgri\GH18666</name>
    <name evidence="3" type="ORF">Dgri_GH18666</name>
</gene>
<dbReference type="OrthoDB" id="2423195at2759"/>
<dbReference type="AlphaFoldDB" id="B4JH40"/>
<sequence length="929" mass="106552">MSDSDDDWFKKDENELLQNLEQQVKQQVASETKEEHIEFYIRADHNRVECSLESSDASNASGRFNICEFANALKMTPLEMFLYFMTENRDLFKDQLPAKYSQRRVSLYVQILTVLGQLELGGFNEELLAAFAKQTVLLCHVKNFADRLFEPPSKGNLDEISELLLRNIKWLLIRAHKLGVLEETGYELIEHFKMLLARSQLPELLKQPVCIEFAQELAVLPTVQLHVKHEIYPKLDDLRGSETNAVMSLPAAAGDVAGYINLQRQLLCEAFLHPLREFVQRLRAQSYVDPQMEQNLFLPHAELILNPQFSEAQRHSLIFMDFIPTERKDKVKCYKFSPLQRELLKNIKTGTLLCFTSSYDFDNLILATVGYTETEMRKQGYLSVEIAKQYNVGNIYGKPLIMFEAPVFFEPYLRVHNYLSTCSADNFPMRRYIIEGQLEIHPPAYIRPDAQLTYNGVKFMAADPPKKTQLNDMQRTALGAALSNEFCLIQGPPGTGKTHLSIELVNTLLQNADHLKLGPIIVLTYSNESLDKFLLKAAKHTDSILRFGYQTRQPEIERFNVRTKIDEELVPHRLKRLWWLVKCEYKEQFERLQTLHSSFDGSEESYVAILSGQEQLNLIAEKINTLRNIFQYYVARDKSLLGMTTSCAARLNFLFRLLQSKCFIFEEAAETPEAHVLACLTPYTQHVILIGDHKQLQPHTGRHHMQQGLQISLFERLITNQFPATVLNVQYRMRKCIAELLVPIFYDELSSDNSVLEYPDVPNMTSNMYFVNHKHPEEQLSDMSFVNKHEAVELINLLLYLKAKPSDIVILSPYNAQVEYIKSILPSRRLYCVASVDSYQGLEADIVLLSLVRSNSAGQIGFLRQLNRVCVALSRARCALYMIGNMETLQRGNQQLWGAINSKLQAANAIGTAFPCITVPKKVVKMSKK</sequence>
<dbReference type="GO" id="GO:0031048">
    <property type="term" value="P:regulatory ncRNA-mediated heterochromatin formation"/>
    <property type="evidence" value="ECO:0007669"/>
    <property type="project" value="TreeGrafter"/>
</dbReference>
<keyword evidence="4" id="KW-1185">Reference proteome</keyword>
<dbReference type="STRING" id="7222.B4JH40"/>
<dbReference type="GO" id="GO:0031380">
    <property type="term" value="C:nuclear RNA-directed RNA polymerase complex"/>
    <property type="evidence" value="ECO:0007669"/>
    <property type="project" value="TreeGrafter"/>
</dbReference>
<dbReference type="eggNOG" id="KOG1807">
    <property type="taxonomic scope" value="Eukaryota"/>
</dbReference>
<dbReference type="Pfam" id="PF13087">
    <property type="entry name" value="AAA_12"/>
    <property type="match status" value="1"/>
</dbReference>
<evidence type="ECO:0000313" key="3">
    <source>
        <dbReference type="EMBL" id="EDV92731.1"/>
    </source>
</evidence>
<feature type="domain" description="DNA2/NAM7 helicase helicase" evidence="1">
    <location>
        <begin position="469"/>
        <end position="698"/>
    </location>
</feature>
<dbReference type="InterPro" id="IPR047187">
    <property type="entry name" value="SF1_C_Upf1"/>
</dbReference>
<dbReference type="PANTHER" id="PTHR10887">
    <property type="entry name" value="DNA2/NAM7 HELICASE FAMILY"/>
    <property type="match status" value="1"/>
</dbReference>
<dbReference type="PhylomeDB" id="B4JH40"/>
<dbReference type="PANTHER" id="PTHR10887:SF341">
    <property type="entry name" value="NFX1-TYPE ZINC FINGER-CONTAINING PROTEIN 1"/>
    <property type="match status" value="1"/>
</dbReference>
<proteinExistence type="predicted"/>
<evidence type="ECO:0000313" key="4">
    <source>
        <dbReference type="Proteomes" id="UP000001070"/>
    </source>
</evidence>
<dbReference type="KEGG" id="dgr:6563598"/>
<dbReference type="OMA" id="CLTPHTE"/>
<dbReference type="Proteomes" id="UP000001070">
    <property type="component" value="Unassembled WGS sequence"/>
</dbReference>
<reference evidence="3 4" key="1">
    <citation type="journal article" date="2007" name="Nature">
        <title>Evolution of genes and genomes on the Drosophila phylogeny.</title>
        <authorList>
            <consortium name="Drosophila 12 Genomes Consortium"/>
            <person name="Clark A.G."/>
            <person name="Eisen M.B."/>
            <person name="Smith D.R."/>
            <person name="Bergman C.M."/>
            <person name="Oliver B."/>
            <person name="Markow T.A."/>
            <person name="Kaufman T.C."/>
            <person name="Kellis M."/>
            <person name="Gelbart W."/>
            <person name="Iyer V.N."/>
            <person name="Pollard D.A."/>
            <person name="Sackton T.B."/>
            <person name="Larracuente A.M."/>
            <person name="Singh N.D."/>
            <person name="Abad J.P."/>
            <person name="Abt D.N."/>
            <person name="Adryan B."/>
            <person name="Aguade M."/>
            <person name="Akashi H."/>
            <person name="Anderson W.W."/>
            <person name="Aquadro C.F."/>
            <person name="Ardell D.H."/>
            <person name="Arguello R."/>
            <person name="Artieri C.G."/>
            <person name="Barbash D.A."/>
            <person name="Barker D."/>
            <person name="Barsanti P."/>
            <person name="Batterham P."/>
            <person name="Batzoglou S."/>
            <person name="Begun D."/>
            <person name="Bhutkar A."/>
            <person name="Blanco E."/>
            <person name="Bosak S.A."/>
            <person name="Bradley R.K."/>
            <person name="Brand A.D."/>
            <person name="Brent M.R."/>
            <person name="Brooks A.N."/>
            <person name="Brown R.H."/>
            <person name="Butlin R.K."/>
            <person name="Caggese C."/>
            <person name="Calvi B.R."/>
            <person name="Bernardo de Carvalho A."/>
            <person name="Caspi A."/>
            <person name="Castrezana S."/>
            <person name="Celniker S.E."/>
            <person name="Chang J.L."/>
            <person name="Chapple C."/>
            <person name="Chatterji S."/>
            <person name="Chinwalla A."/>
            <person name="Civetta A."/>
            <person name="Clifton S.W."/>
            <person name="Comeron J.M."/>
            <person name="Costello J.C."/>
            <person name="Coyne J.A."/>
            <person name="Daub J."/>
            <person name="David R.G."/>
            <person name="Delcher A.L."/>
            <person name="Delehaunty K."/>
            <person name="Do C.B."/>
            <person name="Ebling H."/>
            <person name="Edwards K."/>
            <person name="Eickbush T."/>
            <person name="Evans J.D."/>
            <person name="Filipski A."/>
            <person name="Findeiss S."/>
            <person name="Freyhult E."/>
            <person name="Fulton L."/>
            <person name="Fulton R."/>
            <person name="Garcia A.C."/>
            <person name="Gardiner A."/>
            <person name="Garfield D.A."/>
            <person name="Garvin B.E."/>
            <person name="Gibson G."/>
            <person name="Gilbert D."/>
            <person name="Gnerre S."/>
            <person name="Godfrey J."/>
            <person name="Good R."/>
            <person name="Gotea V."/>
            <person name="Gravely B."/>
            <person name="Greenberg A.J."/>
            <person name="Griffiths-Jones S."/>
            <person name="Gross S."/>
            <person name="Guigo R."/>
            <person name="Gustafson E.A."/>
            <person name="Haerty W."/>
            <person name="Hahn M.W."/>
            <person name="Halligan D.L."/>
            <person name="Halpern A.L."/>
            <person name="Halter G.M."/>
            <person name="Han M.V."/>
            <person name="Heger A."/>
            <person name="Hillier L."/>
            <person name="Hinrichs A.S."/>
            <person name="Holmes I."/>
            <person name="Hoskins R.A."/>
            <person name="Hubisz M.J."/>
            <person name="Hultmark D."/>
            <person name="Huntley M.A."/>
            <person name="Jaffe D.B."/>
            <person name="Jagadeeshan S."/>
            <person name="Jeck W.R."/>
            <person name="Johnson J."/>
            <person name="Jones C.D."/>
            <person name="Jordan W.C."/>
            <person name="Karpen G.H."/>
            <person name="Kataoka E."/>
            <person name="Keightley P.D."/>
            <person name="Kheradpour P."/>
            <person name="Kirkness E.F."/>
            <person name="Koerich L.B."/>
            <person name="Kristiansen K."/>
            <person name="Kudrna D."/>
            <person name="Kulathinal R.J."/>
            <person name="Kumar S."/>
            <person name="Kwok R."/>
            <person name="Lander E."/>
            <person name="Langley C.H."/>
            <person name="Lapoint R."/>
            <person name="Lazzaro B.P."/>
            <person name="Lee S.J."/>
            <person name="Levesque L."/>
            <person name="Li R."/>
            <person name="Lin C.F."/>
            <person name="Lin M.F."/>
            <person name="Lindblad-Toh K."/>
            <person name="Llopart A."/>
            <person name="Long M."/>
            <person name="Low L."/>
            <person name="Lozovsky E."/>
            <person name="Lu J."/>
            <person name="Luo M."/>
            <person name="Machado C.A."/>
            <person name="Makalowski W."/>
            <person name="Marzo M."/>
            <person name="Matsuda M."/>
            <person name="Matzkin L."/>
            <person name="McAllister B."/>
            <person name="McBride C.S."/>
            <person name="McKernan B."/>
            <person name="McKernan K."/>
            <person name="Mendez-Lago M."/>
            <person name="Minx P."/>
            <person name="Mollenhauer M.U."/>
            <person name="Montooth K."/>
            <person name="Mount S.M."/>
            <person name="Mu X."/>
            <person name="Myers E."/>
            <person name="Negre B."/>
            <person name="Newfeld S."/>
            <person name="Nielsen R."/>
            <person name="Noor M.A."/>
            <person name="O'Grady P."/>
            <person name="Pachter L."/>
            <person name="Papaceit M."/>
            <person name="Parisi M.J."/>
            <person name="Parisi M."/>
            <person name="Parts L."/>
            <person name="Pedersen J.S."/>
            <person name="Pesole G."/>
            <person name="Phillippy A.M."/>
            <person name="Ponting C.P."/>
            <person name="Pop M."/>
            <person name="Porcelli D."/>
            <person name="Powell J.R."/>
            <person name="Prohaska S."/>
            <person name="Pruitt K."/>
            <person name="Puig M."/>
            <person name="Quesneville H."/>
            <person name="Ram K.R."/>
            <person name="Rand D."/>
            <person name="Rasmussen M.D."/>
            <person name="Reed L.K."/>
            <person name="Reenan R."/>
            <person name="Reily A."/>
            <person name="Remington K.A."/>
            <person name="Rieger T.T."/>
            <person name="Ritchie M.G."/>
            <person name="Robin C."/>
            <person name="Rogers Y.H."/>
            <person name="Rohde C."/>
            <person name="Rozas J."/>
            <person name="Rubenfield M.J."/>
            <person name="Ruiz A."/>
            <person name="Russo S."/>
            <person name="Salzberg S.L."/>
            <person name="Sanchez-Gracia A."/>
            <person name="Saranga D.J."/>
            <person name="Sato H."/>
            <person name="Schaeffer S.W."/>
            <person name="Schatz M.C."/>
            <person name="Schlenke T."/>
            <person name="Schwartz R."/>
            <person name="Segarra C."/>
            <person name="Singh R.S."/>
            <person name="Sirot L."/>
            <person name="Sirota M."/>
            <person name="Sisneros N.B."/>
            <person name="Smith C.D."/>
            <person name="Smith T.F."/>
            <person name="Spieth J."/>
            <person name="Stage D.E."/>
            <person name="Stark A."/>
            <person name="Stephan W."/>
            <person name="Strausberg R.L."/>
            <person name="Strempel S."/>
            <person name="Sturgill D."/>
            <person name="Sutton G."/>
            <person name="Sutton G.G."/>
            <person name="Tao W."/>
            <person name="Teichmann S."/>
            <person name="Tobari Y.N."/>
            <person name="Tomimura Y."/>
            <person name="Tsolas J.M."/>
            <person name="Valente V.L."/>
            <person name="Venter E."/>
            <person name="Venter J.C."/>
            <person name="Vicario S."/>
            <person name="Vieira F.G."/>
            <person name="Vilella A.J."/>
            <person name="Villasante A."/>
            <person name="Walenz B."/>
            <person name="Wang J."/>
            <person name="Wasserman M."/>
            <person name="Watts T."/>
            <person name="Wilson D."/>
            <person name="Wilson R.K."/>
            <person name="Wing R.A."/>
            <person name="Wolfner M.F."/>
            <person name="Wong A."/>
            <person name="Wong G.K."/>
            <person name="Wu C.I."/>
            <person name="Wu G."/>
            <person name="Yamamoto D."/>
            <person name="Yang H.P."/>
            <person name="Yang S.P."/>
            <person name="Yorke J.A."/>
            <person name="Yoshida K."/>
            <person name="Zdobnov E."/>
            <person name="Zhang P."/>
            <person name="Zhang Y."/>
            <person name="Zimin A.V."/>
            <person name="Baldwin J."/>
            <person name="Abdouelleil A."/>
            <person name="Abdulkadir J."/>
            <person name="Abebe A."/>
            <person name="Abera B."/>
            <person name="Abreu J."/>
            <person name="Acer S.C."/>
            <person name="Aftuck L."/>
            <person name="Alexander A."/>
            <person name="An P."/>
            <person name="Anderson E."/>
            <person name="Anderson S."/>
            <person name="Arachi H."/>
            <person name="Azer M."/>
            <person name="Bachantsang P."/>
            <person name="Barry A."/>
            <person name="Bayul T."/>
            <person name="Berlin A."/>
            <person name="Bessette D."/>
            <person name="Bloom T."/>
            <person name="Blye J."/>
            <person name="Boguslavskiy L."/>
            <person name="Bonnet C."/>
            <person name="Boukhgalter B."/>
            <person name="Bourzgui I."/>
            <person name="Brown A."/>
            <person name="Cahill P."/>
            <person name="Channer S."/>
            <person name="Cheshatsang Y."/>
            <person name="Chuda L."/>
            <person name="Citroen M."/>
            <person name="Collymore A."/>
            <person name="Cooke P."/>
            <person name="Costello M."/>
            <person name="D'Aco K."/>
            <person name="Daza R."/>
            <person name="De Haan G."/>
            <person name="DeGray S."/>
            <person name="DeMaso C."/>
            <person name="Dhargay N."/>
            <person name="Dooley K."/>
            <person name="Dooley E."/>
            <person name="Doricent M."/>
            <person name="Dorje P."/>
            <person name="Dorjee K."/>
            <person name="Dupes A."/>
            <person name="Elong R."/>
            <person name="Falk J."/>
            <person name="Farina A."/>
            <person name="Faro S."/>
            <person name="Ferguson D."/>
            <person name="Fisher S."/>
            <person name="Foley C.D."/>
            <person name="Franke A."/>
            <person name="Friedrich D."/>
            <person name="Gadbois L."/>
            <person name="Gearin G."/>
            <person name="Gearin C.R."/>
            <person name="Giannoukos G."/>
            <person name="Goode T."/>
            <person name="Graham J."/>
            <person name="Grandbois E."/>
            <person name="Grewal S."/>
            <person name="Gyaltsen K."/>
            <person name="Hafez N."/>
            <person name="Hagos B."/>
            <person name="Hall J."/>
            <person name="Henson C."/>
            <person name="Hollinger A."/>
            <person name="Honan T."/>
            <person name="Huard M.D."/>
            <person name="Hughes L."/>
            <person name="Hurhula B."/>
            <person name="Husby M.E."/>
            <person name="Kamat A."/>
            <person name="Kanga B."/>
            <person name="Kashin S."/>
            <person name="Khazanovich D."/>
            <person name="Kisner P."/>
            <person name="Lance K."/>
            <person name="Lara M."/>
            <person name="Lee W."/>
            <person name="Lennon N."/>
            <person name="Letendre F."/>
            <person name="LeVine R."/>
            <person name="Lipovsky A."/>
            <person name="Liu X."/>
            <person name="Liu J."/>
            <person name="Liu S."/>
            <person name="Lokyitsang T."/>
            <person name="Lokyitsang Y."/>
            <person name="Lubonja R."/>
            <person name="Lui A."/>
            <person name="MacDonald P."/>
            <person name="Magnisalis V."/>
            <person name="Maru K."/>
            <person name="Matthews C."/>
            <person name="McCusker W."/>
            <person name="McDonough S."/>
            <person name="Mehta T."/>
            <person name="Meldrim J."/>
            <person name="Meneus L."/>
            <person name="Mihai O."/>
            <person name="Mihalev A."/>
            <person name="Mihova T."/>
            <person name="Mittelman R."/>
            <person name="Mlenga V."/>
            <person name="Montmayeur A."/>
            <person name="Mulrain L."/>
            <person name="Navidi A."/>
            <person name="Naylor J."/>
            <person name="Negash T."/>
            <person name="Nguyen T."/>
            <person name="Nguyen N."/>
            <person name="Nicol R."/>
            <person name="Norbu C."/>
            <person name="Norbu N."/>
            <person name="Novod N."/>
            <person name="O'Neill B."/>
            <person name="Osman S."/>
            <person name="Markiewicz E."/>
            <person name="Oyono O.L."/>
            <person name="Patti C."/>
            <person name="Phunkhang P."/>
            <person name="Pierre F."/>
            <person name="Priest M."/>
            <person name="Raghuraman S."/>
            <person name="Rege F."/>
            <person name="Reyes R."/>
            <person name="Rise C."/>
            <person name="Rogov P."/>
            <person name="Ross K."/>
            <person name="Ryan E."/>
            <person name="Settipalli S."/>
            <person name="Shea T."/>
            <person name="Sherpa N."/>
            <person name="Shi L."/>
            <person name="Shih D."/>
            <person name="Sparrow T."/>
            <person name="Spaulding J."/>
            <person name="Stalker J."/>
            <person name="Stange-Thomann N."/>
            <person name="Stavropoulos S."/>
            <person name="Stone C."/>
            <person name="Strader C."/>
            <person name="Tesfaye S."/>
            <person name="Thomson T."/>
            <person name="Thoulutsang Y."/>
            <person name="Thoulutsang D."/>
            <person name="Topham K."/>
            <person name="Topping I."/>
            <person name="Tsamla T."/>
            <person name="Vassiliev H."/>
            <person name="Vo A."/>
            <person name="Wangchuk T."/>
            <person name="Wangdi T."/>
            <person name="Weiand M."/>
            <person name="Wilkinson J."/>
            <person name="Wilson A."/>
            <person name="Yadav S."/>
            <person name="Young G."/>
            <person name="Yu Q."/>
            <person name="Zembek L."/>
            <person name="Zhong D."/>
            <person name="Zimmer A."/>
            <person name="Zwirko Z."/>
            <person name="Jaffe D.B."/>
            <person name="Alvarez P."/>
            <person name="Brockman W."/>
            <person name="Butler J."/>
            <person name="Chin C."/>
            <person name="Gnerre S."/>
            <person name="Grabherr M."/>
            <person name="Kleber M."/>
            <person name="Mauceli E."/>
            <person name="MacCallum I."/>
        </authorList>
    </citation>
    <scope>NUCLEOTIDE SEQUENCE [LARGE SCALE GENOMIC DNA]</scope>
    <source>
        <strain evidence="4">Tucson 15287-2541.00</strain>
    </source>
</reference>
<accession>B4JH40</accession>
<feature type="domain" description="DNA2/NAM7 helicase-like C-terminal" evidence="2">
    <location>
        <begin position="709"/>
        <end position="886"/>
    </location>
</feature>
<dbReference type="Pfam" id="PF13086">
    <property type="entry name" value="AAA_11"/>
    <property type="match status" value="1"/>
</dbReference>
<dbReference type="GO" id="GO:0004386">
    <property type="term" value="F:helicase activity"/>
    <property type="evidence" value="ECO:0007669"/>
    <property type="project" value="InterPro"/>
</dbReference>
<dbReference type="HOGENOM" id="CLU_314810_0_0_1"/>
<dbReference type="InParanoid" id="B4JH40"/>